<evidence type="ECO:0000313" key="3">
    <source>
        <dbReference type="WBParaSite" id="MhA1_Contig478.frz3.gene1"/>
    </source>
</evidence>
<dbReference type="AlphaFoldDB" id="A0A1I8BRD7"/>
<evidence type="ECO:0000256" key="1">
    <source>
        <dbReference type="SAM" id="Coils"/>
    </source>
</evidence>
<evidence type="ECO:0000313" key="2">
    <source>
        <dbReference type="Proteomes" id="UP000095281"/>
    </source>
</evidence>
<keyword evidence="2" id="KW-1185">Reference proteome</keyword>
<keyword evidence="1" id="KW-0175">Coiled coil</keyword>
<name>A0A1I8BRD7_MELHA</name>
<accession>A0A1I8BRD7</accession>
<dbReference type="Proteomes" id="UP000095281">
    <property type="component" value="Unplaced"/>
</dbReference>
<proteinExistence type="predicted"/>
<dbReference type="WBParaSite" id="MhA1_Contig478.frz3.gene1">
    <property type="protein sequence ID" value="MhA1_Contig478.frz3.gene1"/>
    <property type="gene ID" value="MhA1_Contig478.frz3.gene1"/>
</dbReference>
<organism evidence="2 3">
    <name type="scientific">Meloidogyne hapla</name>
    <name type="common">Root-knot nematode worm</name>
    <dbReference type="NCBI Taxonomy" id="6305"/>
    <lineage>
        <taxon>Eukaryota</taxon>
        <taxon>Metazoa</taxon>
        <taxon>Ecdysozoa</taxon>
        <taxon>Nematoda</taxon>
        <taxon>Chromadorea</taxon>
        <taxon>Rhabditida</taxon>
        <taxon>Tylenchina</taxon>
        <taxon>Tylenchomorpha</taxon>
        <taxon>Tylenchoidea</taxon>
        <taxon>Meloidogynidae</taxon>
        <taxon>Meloidogyninae</taxon>
        <taxon>Meloidogyne</taxon>
    </lineage>
</organism>
<feature type="coiled-coil region" evidence="1">
    <location>
        <begin position="10"/>
        <end position="105"/>
    </location>
</feature>
<sequence length="132" mass="16062">MQVNNENGELNKIQNLQNDEQNNLSQSNNNTNVIFRNRTMESYEMSPELEDSHEEIRKLDSQLDHLNEYMDKVEERIKVHNDKLMETLKQQKEDREKRRQSFHERLEIGRHEDEDFQKQLHSVLNRVDSIRR</sequence>
<reference evidence="3" key="1">
    <citation type="submission" date="2016-11" db="UniProtKB">
        <authorList>
            <consortium name="WormBaseParasite"/>
        </authorList>
    </citation>
    <scope>IDENTIFICATION</scope>
</reference>
<protein>
    <submittedName>
        <fullName evidence="3">Uncharacterized protein</fullName>
    </submittedName>
</protein>